<name>A0A4Q7ZKR6_9ACTN</name>
<accession>A0A4Q7ZKR6</accession>
<comment type="caution">
    <text evidence="1">The sequence shown here is derived from an EMBL/GenBank/DDBJ whole genome shotgun (WGS) entry which is preliminary data.</text>
</comment>
<sequence length="39" mass="4065">MGALKPIHVLALLFCLLSLAVLIGGGLWAARRRSTGSDS</sequence>
<reference evidence="1 2" key="1">
    <citation type="submission" date="2019-02" db="EMBL/GenBank/DDBJ databases">
        <title>Sequencing the genomes of 1000 actinobacteria strains.</title>
        <authorList>
            <person name="Klenk H.-P."/>
        </authorList>
    </citation>
    <scope>NUCLEOTIDE SEQUENCE [LARGE SCALE GENOMIC DNA]</scope>
    <source>
        <strain evidence="1 2">DSM 45162</strain>
    </source>
</reference>
<dbReference type="AlphaFoldDB" id="A0A4Q7ZKR6"/>
<evidence type="ECO:0000313" key="1">
    <source>
        <dbReference type="EMBL" id="RZU50779.1"/>
    </source>
</evidence>
<keyword evidence="2" id="KW-1185">Reference proteome</keyword>
<dbReference type="Proteomes" id="UP000292564">
    <property type="component" value="Unassembled WGS sequence"/>
</dbReference>
<dbReference type="EMBL" id="SHKY01000001">
    <property type="protein sequence ID" value="RZU50779.1"/>
    <property type="molecule type" value="Genomic_DNA"/>
</dbReference>
<organism evidence="1 2">
    <name type="scientific">Krasilnikovia cinnamomea</name>
    <dbReference type="NCBI Taxonomy" id="349313"/>
    <lineage>
        <taxon>Bacteria</taxon>
        <taxon>Bacillati</taxon>
        <taxon>Actinomycetota</taxon>
        <taxon>Actinomycetes</taxon>
        <taxon>Micromonosporales</taxon>
        <taxon>Micromonosporaceae</taxon>
        <taxon>Krasilnikovia</taxon>
    </lineage>
</organism>
<proteinExistence type="predicted"/>
<gene>
    <name evidence="1" type="ORF">EV385_2562</name>
</gene>
<protein>
    <submittedName>
        <fullName evidence="1">Uncharacterized protein</fullName>
    </submittedName>
</protein>
<evidence type="ECO:0000313" key="2">
    <source>
        <dbReference type="Proteomes" id="UP000292564"/>
    </source>
</evidence>